<dbReference type="SUPFAM" id="SSF55961">
    <property type="entry name" value="Bet v1-like"/>
    <property type="match status" value="1"/>
</dbReference>
<reference evidence="1 2" key="1">
    <citation type="submission" date="2016-10" db="EMBL/GenBank/DDBJ databases">
        <authorList>
            <person name="de Groot N.N."/>
        </authorList>
    </citation>
    <scope>NUCLEOTIDE SEQUENCE [LARGE SCALE GENOMIC DNA]</scope>
    <source>
        <strain evidence="1 2">CPCC 202699</strain>
    </source>
</reference>
<dbReference type="OrthoDB" id="4618973at2"/>
<sequence>MGEPFATGQVSIAAPPAEIYKLVSDPTIMVEFAEEVVRASWLGGAHGPAVGARFKGHNRNGWRRWVTTCRITDAEPGRNFAFEVRTPFMVPISRWEYDIRPGDGGCTVVENCWLRVPMWFRPIANFITGQPDRAGTNNANIATTLGRLKAHLERA</sequence>
<dbReference type="RefSeq" id="WP_091290643.1">
    <property type="nucleotide sequence ID" value="NZ_FNON01000004.1"/>
</dbReference>
<proteinExistence type="predicted"/>
<gene>
    <name evidence="1" type="ORF">SAMN05421504_10490</name>
</gene>
<keyword evidence="2" id="KW-1185">Reference proteome</keyword>
<dbReference type="InterPro" id="IPR023393">
    <property type="entry name" value="START-like_dom_sf"/>
</dbReference>
<dbReference type="Pfam" id="PF10604">
    <property type="entry name" value="Polyketide_cyc2"/>
    <property type="match status" value="1"/>
</dbReference>
<dbReference type="InterPro" id="IPR019587">
    <property type="entry name" value="Polyketide_cyclase/dehydratase"/>
</dbReference>
<dbReference type="Proteomes" id="UP000199515">
    <property type="component" value="Unassembled WGS sequence"/>
</dbReference>
<organism evidence="1 2">
    <name type="scientific">Amycolatopsis xylanica</name>
    <dbReference type="NCBI Taxonomy" id="589385"/>
    <lineage>
        <taxon>Bacteria</taxon>
        <taxon>Bacillati</taxon>
        <taxon>Actinomycetota</taxon>
        <taxon>Actinomycetes</taxon>
        <taxon>Pseudonocardiales</taxon>
        <taxon>Pseudonocardiaceae</taxon>
        <taxon>Amycolatopsis</taxon>
    </lineage>
</organism>
<dbReference type="CDD" id="cd07812">
    <property type="entry name" value="SRPBCC"/>
    <property type="match status" value="1"/>
</dbReference>
<dbReference type="Gene3D" id="3.30.530.20">
    <property type="match status" value="1"/>
</dbReference>
<accession>A0A1H3G2C5</accession>
<dbReference type="STRING" id="589385.SAMN05421504_10490"/>
<protein>
    <submittedName>
        <fullName evidence="1">Polyketide cyclase / dehydrase and lipid transport</fullName>
    </submittedName>
</protein>
<name>A0A1H3G2C5_9PSEU</name>
<dbReference type="AlphaFoldDB" id="A0A1H3G2C5"/>
<evidence type="ECO:0000313" key="2">
    <source>
        <dbReference type="Proteomes" id="UP000199515"/>
    </source>
</evidence>
<evidence type="ECO:0000313" key="1">
    <source>
        <dbReference type="EMBL" id="SDX97260.1"/>
    </source>
</evidence>
<dbReference type="EMBL" id="FNON01000004">
    <property type="protein sequence ID" value="SDX97260.1"/>
    <property type="molecule type" value="Genomic_DNA"/>
</dbReference>